<dbReference type="AlphaFoldDB" id="A0A244CL84"/>
<name>A0A244CL84_PSEDV</name>
<sequence length="148" mass="16329">MSICSKAILAAILLNGTVQITQEPIGSTIFPIVKFSISNVKAMEDEFLDGDETPCEDSKITSDSQFSHCESDVLFKVSQLHQNVCMNQVNGSFNVKVTVGNEIIKGTIGGQLSMKSYDLCKNQLDYERDTFLSRCSVARANYISKNCK</sequence>
<organism evidence="1 2">
    <name type="scientific">Pseudoalteromonas ulvae</name>
    <dbReference type="NCBI Taxonomy" id="107327"/>
    <lineage>
        <taxon>Bacteria</taxon>
        <taxon>Pseudomonadati</taxon>
        <taxon>Pseudomonadota</taxon>
        <taxon>Gammaproteobacteria</taxon>
        <taxon>Alteromonadales</taxon>
        <taxon>Pseudoalteromonadaceae</taxon>
        <taxon>Pseudoalteromonas</taxon>
    </lineage>
</organism>
<comment type="caution">
    <text evidence="1">The sequence shown here is derived from an EMBL/GenBank/DDBJ whole genome shotgun (WGS) entry which is preliminary data.</text>
</comment>
<gene>
    <name evidence="1" type="ORF">B1199_17005</name>
</gene>
<protein>
    <submittedName>
        <fullName evidence="1">Uncharacterized protein</fullName>
    </submittedName>
</protein>
<dbReference type="Proteomes" id="UP000194841">
    <property type="component" value="Unassembled WGS sequence"/>
</dbReference>
<dbReference type="EMBL" id="MWPV01000006">
    <property type="protein sequence ID" value="OUL56373.1"/>
    <property type="molecule type" value="Genomic_DNA"/>
</dbReference>
<dbReference type="RefSeq" id="WP_086745345.1">
    <property type="nucleotide sequence ID" value="NZ_MWPV01000006.1"/>
</dbReference>
<reference evidence="1 2" key="1">
    <citation type="submission" date="2017-02" db="EMBL/GenBank/DDBJ databases">
        <title>Pseudoalteromonas ulvae TC14 Genome.</title>
        <authorList>
            <person name="Molmeret M."/>
        </authorList>
    </citation>
    <scope>NUCLEOTIDE SEQUENCE [LARGE SCALE GENOMIC DNA]</scope>
    <source>
        <strain evidence="1">TC14</strain>
    </source>
</reference>
<proteinExistence type="predicted"/>
<keyword evidence="2" id="KW-1185">Reference proteome</keyword>
<evidence type="ECO:0000313" key="1">
    <source>
        <dbReference type="EMBL" id="OUL56373.1"/>
    </source>
</evidence>
<accession>A0A244CL84</accession>
<evidence type="ECO:0000313" key="2">
    <source>
        <dbReference type="Proteomes" id="UP000194841"/>
    </source>
</evidence>